<feature type="domain" description="Glycoside hydrolase family 5" evidence="5">
    <location>
        <begin position="45"/>
        <end position="295"/>
    </location>
</feature>
<dbReference type="SUPFAM" id="SSF51445">
    <property type="entry name" value="(Trans)glycosidases"/>
    <property type="match status" value="1"/>
</dbReference>
<proteinExistence type="inferred from homology"/>
<evidence type="ECO:0000256" key="1">
    <source>
        <dbReference type="ARBA" id="ARBA00022801"/>
    </source>
</evidence>
<evidence type="ECO:0000259" key="5">
    <source>
        <dbReference type="Pfam" id="PF00150"/>
    </source>
</evidence>
<keyword evidence="4" id="KW-0732">Signal</keyword>
<dbReference type="Gene3D" id="3.20.20.80">
    <property type="entry name" value="Glycosidases"/>
    <property type="match status" value="1"/>
</dbReference>
<feature type="signal peptide" evidence="4">
    <location>
        <begin position="1"/>
        <end position="31"/>
    </location>
</feature>
<dbReference type="AlphaFoldDB" id="A0A1E8PWV8"/>
<dbReference type="PANTHER" id="PTHR12631:SF10">
    <property type="entry name" value="BETA-XYLOSIDASE-LIKE PROTEIN-RELATED"/>
    <property type="match status" value="1"/>
</dbReference>
<keyword evidence="7" id="KW-1185">Reference proteome</keyword>
<protein>
    <recommendedName>
        <fullName evidence="5">Glycoside hydrolase family 5 domain-containing protein</fullName>
    </recommendedName>
</protein>
<evidence type="ECO:0000256" key="4">
    <source>
        <dbReference type="SAM" id="SignalP"/>
    </source>
</evidence>
<gene>
    <name evidence="6" type="ORF">BEL07_26955</name>
</gene>
<dbReference type="OrthoDB" id="5241152at2"/>
<evidence type="ECO:0000313" key="7">
    <source>
        <dbReference type="Proteomes" id="UP000178953"/>
    </source>
</evidence>
<evidence type="ECO:0000313" key="6">
    <source>
        <dbReference type="EMBL" id="OFJ50661.1"/>
    </source>
</evidence>
<keyword evidence="2 3" id="KW-0326">Glycosidase</keyword>
<organism evidence="6 7">
    <name type="scientific">Mycolicibacterium grossiae</name>
    <dbReference type="NCBI Taxonomy" id="1552759"/>
    <lineage>
        <taxon>Bacteria</taxon>
        <taxon>Bacillati</taxon>
        <taxon>Actinomycetota</taxon>
        <taxon>Actinomycetes</taxon>
        <taxon>Mycobacteriales</taxon>
        <taxon>Mycobacteriaceae</taxon>
        <taxon>Mycolicibacterium</taxon>
    </lineage>
</organism>
<dbReference type="InterPro" id="IPR001547">
    <property type="entry name" value="Glyco_hydro_5"/>
</dbReference>
<dbReference type="GO" id="GO:0004553">
    <property type="term" value="F:hydrolase activity, hydrolyzing O-glycosyl compounds"/>
    <property type="evidence" value="ECO:0007669"/>
    <property type="project" value="InterPro"/>
</dbReference>
<dbReference type="Pfam" id="PF00150">
    <property type="entry name" value="Cellulase"/>
    <property type="match status" value="1"/>
</dbReference>
<dbReference type="EMBL" id="MCHX01000103">
    <property type="protein sequence ID" value="OFJ50661.1"/>
    <property type="molecule type" value="Genomic_DNA"/>
</dbReference>
<sequence length="347" mass="36567">MKRRAGTVFTRLAAGVAAVLVAAMVPSAAQAAPPRVPAAGYGFGDGAQMTWLGAADVNRELDAVGQTGASWFRVLIPWTQIETAKGQYDWGQTDLVVNAATARGLKVLGVIAYSPDWARPAGSYFTTPPDNAADYADFSKAVVQRYAGRVSNWQLWNEPNLPLFFGGTPHNAPRYTDLVKAAYPAIKSVQPNSTVVLAGFSRLPGDESPPAFLEKMYAAGAKGSFDAAAAHPYVFPTGLAANPENGFSDLAALHDVMAANGDGGKRIWITELGAPTSEGGDGVSQQEQAKQITDVLAAVAATSYSGPAFIYSIRDTDTANRGDRESNFGALLTSDYQPKFAASVLAR</sequence>
<dbReference type="InterPro" id="IPR051923">
    <property type="entry name" value="Glycosyl_Hydrolase_39"/>
</dbReference>
<comment type="similarity">
    <text evidence="3">Belongs to the glycosyl hydrolase 5 (cellulase A) family.</text>
</comment>
<keyword evidence="1 3" id="KW-0378">Hydrolase</keyword>
<feature type="chain" id="PRO_5030026943" description="Glycoside hydrolase family 5 domain-containing protein" evidence="4">
    <location>
        <begin position="32"/>
        <end position="347"/>
    </location>
</feature>
<name>A0A1E8PWV8_9MYCO</name>
<dbReference type="Proteomes" id="UP000178953">
    <property type="component" value="Unassembled WGS sequence"/>
</dbReference>
<dbReference type="InterPro" id="IPR017853">
    <property type="entry name" value="GH"/>
</dbReference>
<comment type="caution">
    <text evidence="6">The sequence shown here is derived from an EMBL/GenBank/DDBJ whole genome shotgun (WGS) entry which is preliminary data.</text>
</comment>
<evidence type="ECO:0000256" key="2">
    <source>
        <dbReference type="ARBA" id="ARBA00023295"/>
    </source>
</evidence>
<reference evidence="6 7" key="1">
    <citation type="submission" date="2016-09" db="EMBL/GenBank/DDBJ databases">
        <title>genome sequence of Mycobacterium sp. 739 SCH.</title>
        <authorList>
            <person name="Greninger A.L."/>
            <person name="Qin X."/>
            <person name="Jerome K."/>
            <person name="Vora S."/>
            <person name="Quinn K."/>
        </authorList>
    </citation>
    <scope>NUCLEOTIDE SEQUENCE [LARGE SCALE GENOMIC DNA]</scope>
    <source>
        <strain evidence="6 7">SCH</strain>
    </source>
</reference>
<evidence type="ECO:0000256" key="3">
    <source>
        <dbReference type="RuleBase" id="RU361153"/>
    </source>
</evidence>
<dbReference type="PANTHER" id="PTHR12631">
    <property type="entry name" value="ALPHA-L-IDURONIDASE"/>
    <property type="match status" value="1"/>
</dbReference>
<accession>A0A1E8PWV8</accession>
<dbReference type="GO" id="GO:0000272">
    <property type="term" value="P:polysaccharide catabolic process"/>
    <property type="evidence" value="ECO:0007669"/>
    <property type="project" value="InterPro"/>
</dbReference>